<feature type="non-terminal residue" evidence="16">
    <location>
        <position position="1"/>
    </location>
</feature>
<dbReference type="Pfam" id="PF13912">
    <property type="entry name" value="zf-C2H2_6"/>
    <property type="match status" value="7"/>
</dbReference>
<evidence type="ECO:0000259" key="15">
    <source>
        <dbReference type="PROSITE" id="PS50280"/>
    </source>
</evidence>
<evidence type="ECO:0000256" key="7">
    <source>
        <dbReference type="ARBA" id="ARBA00022771"/>
    </source>
</evidence>
<keyword evidence="5" id="KW-0479">Metal-binding</keyword>
<dbReference type="InterPro" id="IPR044417">
    <property type="entry name" value="PRDM7_9_PR-SET"/>
</dbReference>
<feature type="domain" description="C2H2-type" evidence="14">
    <location>
        <begin position="1012"/>
        <end position="1040"/>
    </location>
</feature>
<evidence type="ECO:0000259" key="14">
    <source>
        <dbReference type="PROSITE" id="PS50157"/>
    </source>
</evidence>
<feature type="compositionally biased region" description="Polar residues" evidence="13">
    <location>
        <begin position="927"/>
        <end position="939"/>
    </location>
</feature>
<feature type="domain" description="C2H2-type" evidence="14">
    <location>
        <begin position="1043"/>
        <end position="1071"/>
    </location>
</feature>
<evidence type="ECO:0000313" key="16">
    <source>
        <dbReference type="EMBL" id="CAH3014036.1"/>
    </source>
</evidence>
<feature type="domain" description="C2H2-type" evidence="14">
    <location>
        <begin position="601"/>
        <end position="628"/>
    </location>
</feature>
<evidence type="ECO:0000256" key="8">
    <source>
        <dbReference type="ARBA" id="ARBA00022833"/>
    </source>
</evidence>
<feature type="domain" description="SET" evidence="15">
    <location>
        <begin position="235"/>
        <end position="351"/>
    </location>
</feature>
<keyword evidence="3" id="KW-0808">Transferase</keyword>
<sequence length="1944" mass="219434">SQGLSNFPPKCSFFVLRQGNMAIIAGELSMQCSPARLLSEPDVILPVKYLFESDPELSKQEDMPCEDSLQMEVDEDDIDIVTCEDKTSDHSDDTIDGGYITGKSSPDPEFCQEIQDGYTKFNDDHEFCITEKSAPCLDSCMDIVETPLPPKVVNGSLKRKSEMKELKIPLKKLRVTTNCVNKKLELEEDEYIFCSKCDKLQIGACSIHSALQWMKENSNVVMSEGLTKARATIPKNMELKSSSIPDAGLGIFALERFESDVVFGPYWGEKIDVANVTPNMDQGYMWDIIERGRVTQVVDARDESHSNWLRFVNCARNEDEQNLVAFQYRGDIYYRAYKVIEPGMELLVWYGDRYACDLDILNKEKKPADGPVQCQKCFMICSGPSSLASHNKFRCQMSSEHHLWRCMHCDRSFKTPSSLHFHKNIHKGIKPFSCKLCGAVFSFPASRKRHYAQQHGQWEALSCKPCDKVFANKNALDAHEKNYHNPGDYKCQACGECFTSGISLSNHKRAHERSEAQNVCSICKKRFAHSSTLAKHLREKHPRVKIYRCGKCGKFCSDKRRLALHFAVKHSTKHGNRFFFSDDRQAVPLRGNSSVKQKSAVKCEFCLKAFPTLALMNRHRAAHFRTKNPTLPVATYDHHAVPSSESRDINGHSSKDLKCKMGNFACNVCGKSFRKKLSLNAHKASHSRTRRPALSAATYVQPAVPSSKSRDINGHNGKTLKRKMGKFACNVCGKSFQKKPSLNAHKSHHSFKRIASPLSDSRSGIHSRKCIRTFSCNGHNSKDLRKSKMGKFACNVCGKSFQKKLSLKAHRASHSRTRHPTLPAATHVQPTVPSSESRDINGHNGKTLKRKMGKFACNVCGKTFQKKPSLNAHKSHHSFKRRTSPLSDSRSGIHSRKCIRTFSCNKCTKSFLTERSLRSHKTHHSRFNNTSPDPATKEQNGVRGLNTRKEHLLTSSLLRKQSNASTFPTSKPRVFICGVCGKKFLDKKNLHRHKGHHSRGSSILNPKLSNTYECSTCLEFFHSRSSLKCHKNRLHEAVDAASFVCPFCDLRFSSREDLWMHKQDLHSTADPFTCIRCDGRFGTKRTRDRHVCPGKENCDKETSVKQKATVESKSALDSGRQETHECKTCLQTFPSTRSLSNHKRSHAGVTSPCVCSICHKGLSSKRSLLRHKQSQHSSTNFLVENKLRSIGEGIKHNSNSEVNTCCKTTERFRSAEALSGTRDCIEHSASKQGVGQSSEKTASPPKKTQPSRNNEQSLEPNGEGTVGLWNCLYCEKQFKSDNVLRRHSREQHGTTKWIEYEKEAARSFKCPYCVEEFKSLSGKHQHVKEKHHTCNYPPFSSGSQSTRPHFGPYSKEYPAKMPFSWDTSRPMNSSETATKGALKCQYCVKGFFNASSRYKHIVIVHSGRFGTKRTHDRHVCPGEKNRDKETSLKQKTTVESKPALDSGRQETHECKTCLQTFPSTRSLSNHRRSHAGVTSPCVCSICHKGLSSKRSLLRHKQSQHSSTNRFVEDKLRSIGEGIKHNSNSEMNTCCKTTERFRTAEALSGTCDCIQLRASKQGDEESSQKTTSPPKKTQPSRNNEQSLEPNGEGIVGLWNCLYCEKQFKSDSGLRRHSREKHRRKKWKEYEKEAARPFKRSYCDEEFKSLTGKQMMSPAEEMGSKSSDQSLELENAVGQTVESDVPFGCFRPVSTSASQPSTKLKAFQCDYCSKRFHTCSVMYKHYLLVHSRFGNLGEHDFVRPMACPTKKPSHPPVPIPTGTINPKDSDLVSQGYAGGLGHSPLHVNFPDIVSTTEEDMDSFACRICAKLFQTKIDWTAHVNDEHNGVERVPRGICNPSRPVLRPISVSFENNSVRLPRKRGVTCRQISNDKEVCAKNMATPNHVVCLPTMPAISNTLQCDICFLFFSRKDCVSRHKKSKHCDDTPFQCNNCGYASKRNDHMVYH</sequence>
<gene>
    <name evidence="16" type="ORF">PEVE_00033526</name>
</gene>
<feature type="domain" description="C2H2-type" evidence="14">
    <location>
        <begin position="664"/>
        <end position="691"/>
    </location>
</feature>
<feature type="domain" description="C2H2-type" evidence="14">
    <location>
        <begin position="489"/>
        <end position="516"/>
    </location>
</feature>
<feature type="domain" description="C2H2-type" evidence="14">
    <location>
        <begin position="1382"/>
        <end position="1410"/>
    </location>
</feature>
<evidence type="ECO:0000256" key="1">
    <source>
        <dbReference type="ARBA" id="ARBA00004123"/>
    </source>
</evidence>
<keyword evidence="8" id="KW-0862">Zinc</keyword>
<feature type="domain" description="C2H2-type" evidence="14">
    <location>
        <begin position="1308"/>
        <end position="1337"/>
    </location>
</feature>
<evidence type="ECO:0000256" key="9">
    <source>
        <dbReference type="ARBA" id="ARBA00023015"/>
    </source>
</evidence>
<dbReference type="CDD" id="cd19193">
    <property type="entry name" value="PR-SET_PRDM7_9"/>
    <property type="match status" value="1"/>
</dbReference>
<dbReference type="PANTHER" id="PTHR16515:SF49">
    <property type="entry name" value="GASTRULA ZINC FINGER PROTEIN XLCGF49.1-LIKE-RELATED"/>
    <property type="match status" value="1"/>
</dbReference>
<dbReference type="PROSITE" id="PS00028">
    <property type="entry name" value="ZINC_FINGER_C2H2_1"/>
    <property type="match status" value="26"/>
</dbReference>
<feature type="domain" description="C2H2-type" evidence="14">
    <location>
        <begin position="547"/>
        <end position="575"/>
    </location>
</feature>
<feature type="domain" description="C2H2-type" evidence="14">
    <location>
        <begin position="404"/>
        <end position="431"/>
    </location>
</feature>
<feature type="compositionally biased region" description="Basic and acidic residues" evidence="13">
    <location>
        <begin position="1417"/>
        <end position="1438"/>
    </location>
</feature>
<keyword evidence="4" id="KW-0949">S-adenosyl-L-methionine</keyword>
<name>A0ABN8LEH4_9CNID</name>
<comment type="subcellular location">
    <subcellularLocation>
        <location evidence="1">Nucleus</location>
    </subcellularLocation>
</comment>
<dbReference type="Pfam" id="PF00096">
    <property type="entry name" value="zf-C2H2"/>
    <property type="match status" value="1"/>
</dbReference>
<evidence type="ECO:0000256" key="10">
    <source>
        <dbReference type="ARBA" id="ARBA00023163"/>
    </source>
</evidence>
<feature type="domain" description="C2H2-type" evidence="14">
    <location>
        <begin position="1452"/>
        <end position="1479"/>
    </location>
</feature>
<feature type="domain" description="C2H2-type" evidence="14">
    <location>
        <begin position="792"/>
        <end position="819"/>
    </location>
</feature>
<dbReference type="SUPFAM" id="SSF57667">
    <property type="entry name" value="beta-beta-alpha zinc fingers"/>
    <property type="match status" value="10"/>
</dbReference>
<feature type="domain" description="C2H2-type" evidence="14">
    <location>
        <begin position="1124"/>
        <end position="1151"/>
    </location>
</feature>
<evidence type="ECO:0000313" key="17">
    <source>
        <dbReference type="Proteomes" id="UP001159427"/>
    </source>
</evidence>
<feature type="domain" description="C2H2-type" evidence="14">
    <location>
        <begin position="855"/>
        <end position="882"/>
    </location>
</feature>
<dbReference type="InterPro" id="IPR001214">
    <property type="entry name" value="SET_dom"/>
</dbReference>
<feature type="domain" description="C2H2-type" evidence="14">
    <location>
        <begin position="518"/>
        <end position="546"/>
    </location>
</feature>
<reference evidence="16 17" key="1">
    <citation type="submission" date="2022-05" db="EMBL/GenBank/DDBJ databases">
        <authorList>
            <consortium name="Genoscope - CEA"/>
            <person name="William W."/>
        </authorList>
    </citation>
    <scope>NUCLEOTIDE SEQUENCE [LARGE SCALE GENOMIC DNA]</scope>
</reference>
<evidence type="ECO:0000256" key="12">
    <source>
        <dbReference type="PROSITE-ProRule" id="PRU00042"/>
    </source>
</evidence>
<dbReference type="PROSITE" id="PS50280">
    <property type="entry name" value="SET"/>
    <property type="match status" value="1"/>
</dbReference>
<keyword evidence="9" id="KW-0805">Transcription regulation</keyword>
<proteinExistence type="predicted"/>
<dbReference type="SUPFAM" id="SSF82199">
    <property type="entry name" value="SET domain"/>
    <property type="match status" value="1"/>
</dbReference>
<feature type="domain" description="C2H2-type" evidence="14">
    <location>
        <begin position="1801"/>
        <end position="1829"/>
    </location>
</feature>
<feature type="compositionally biased region" description="Basic residues" evidence="13">
    <location>
        <begin position="873"/>
        <end position="883"/>
    </location>
</feature>
<feature type="domain" description="C2H2-type" evidence="14">
    <location>
        <begin position="975"/>
        <end position="1002"/>
    </location>
</feature>
<comment type="caution">
    <text evidence="16">The sequence shown here is derived from an EMBL/GenBank/DDBJ whole genome shotgun (WGS) entry which is preliminary data.</text>
</comment>
<keyword evidence="10" id="KW-0804">Transcription</keyword>
<feature type="domain" description="C2H2-type" evidence="14">
    <location>
        <begin position="1705"/>
        <end position="1729"/>
    </location>
</feature>
<accession>A0ABN8LEH4</accession>
<evidence type="ECO:0000256" key="2">
    <source>
        <dbReference type="ARBA" id="ARBA00022603"/>
    </source>
</evidence>
<dbReference type="InterPro" id="IPR050331">
    <property type="entry name" value="Zinc_finger"/>
</dbReference>
<feature type="domain" description="C2H2-type" evidence="14">
    <location>
        <begin position="902"/>
        <end position="929"/>
    </location>
</feature>
<evidence type="ECO:0000256" key="5">
    <source>
        <dbReference type="ARBA" id="ARBA00022723"/>
    </source>
</evidence>
<dbReference type="SMART" id="SM00355">
    <property type="entry name" value="ZnF_C2H2"/>
    <property type="match status" value="28"/>
</dbReference>
<keyword evidence="17" id="KW-1185">Reference proteome</keyword>
<dbReference type="Pfam" id="PF21549">
    <property type="entry name" value="PRDM2_PR"/>
    <property type="match status" value="1"/>
</dbReference>
<organism evidence="16 17">
    <name type="scientific">Porites evermanni</name>
    <dbReference type="NCBI Taxonomy" id="104178"/>
    <lineage>
        <taxon>Eukaryota</taxon>
        <taxon>Metazoa</taxon>
        <taxon>Cnidaria</taxon>
        <taxon>Anthozoa</taxon>
        <taxon>Hexacorallia</taxon>
        <taxon>Scleractinia</taxon>
        <taxon>Fungiina</taxon>
        <taxon>Poritidae</taxon>
        <taxon>Porites</taxon>
    </lineage>
</organism>
<dbReference type="Gene3D" id="3.30.160.60">
    <property type="entry name" value="Classic Zinc Finger"/>
    <property type="match status" value="13"/>
</dbReference>
<dbReference type="Pfam" id="PF12874">
    <property type="entry name" value="zf-met"/>
    <property type="match status" value="1"/>
</dbReference>
<feature type="domain" description="C2H2-type" evidence="14">
    <location>
        <begin position="1897"/>
        <end position="1925"/>
    </location>
</feature>
<dbReference type="EMBL" id="CALNXI010000005">
    <property type="protein sequence ID" value="CAH3014036.1"/>
    <property type="molecule type" value="Genomic_DNA"/>
</dbReference>
<feature type="domain" description="C2H2-type" evidence="14">
    <location>
        <begin position="461"/>
        <end position="484"/>
    </location>
</feature>
<evidence type="ECO:0008006" key="18">
    <source>
        <dbReference type="Google" id="ProtNLM"/>
    </source>
</evidence>
<evidence type="ECO:0000256" key="4">
    <source>
        <dbReference type="ARBA" id="ARBA00022691"/>
    </source>
</evidence>
<feature type="domain" description="C2H2-type" evidence="14">
    <location>
        <begin position="1481"/>
        <end position="1509"/>
    </location>
</feature>
<evidence type="ECO:0000256" key="11">
    <source>
        <dbReference type="ARBA" id="ARBA00023242"/>
    </source>
</evidence>
<keyword evidence="7 12" id="KW-0863">Zinc-finger</keyword>
<feature type="region of interest" description="Disordered" evidence="13">
    <location>
        <begin position="1561"/>
        <end position="1589"/>
    </location>
</feature>
<keyword evidence="11" id="KW-0539">Nucleus</keyword>
<dbReference type="PANTHER" id="PTHR16515">
    <property type="entry name" value="PR DOMAIN ZINC FINGER PROTEIN"/>
    <property type="match status" value="1"/>
</dbReference>
<evidence type="ECO:0000256" key="6">
    <source>
        <dbReference type="ARBA" id="ARBA00022737"/>
    </source>
</evidence>
<keyword evidence="2" id="KW-0489">Methyltransferase</keyword>
<evidence type="ECO:0000256" key="13">
    <source>
        <dbReference type="SAM" id="MobiDB-lite"/>
    </source>
</evidence>
<feature type="region of interest" description="Disordered" evidence="13">
    <location>
        <begin position="868"/>
        <end position="891"/>
    </location>
</feature>
<feature type="compositionally biased region" description="Polar residues" evidence="13">
    <location>
        <begin position="1230"/>
        <end position="1259"/>
    </location>
</feature>
<dbReference type="Proteomes" id="UP001159427">
    <property type="component" value="Unassembled WGS sequence"/>
</dbReference>
<feature type="region of interest" description="Disordered" evidence="13">
    <location>
        <begin position="684"/>
        <end position="715"/>
    </location>
</feature>
<feature type="region of interest" description="Disordered" evidence="13">
    <location>
        <begin position="1413"/>
        <end position="1445"/>
    </location>
</feature>
<feature type="compositionally biased region" description="Polar residues" evidence="13">
    <location>
        <begin position="1567"/>
        <end position="1587"/>
    </location>
</feature>
<dbReference type="InterPro" id="IPR036236">
    <property type="entry name" value="Znf_C2H2_sf"/>
</dbReference>
<feature type="region of interest" description="Disordered" evidence="13">
    <location>
        <begin position="918"/>
        <end position="941"/>
    </location>
</feature>
<dbReference type="SMART" id="SM00317">
    <property type="entry name" value="SET"/>
    <property type="match status" value="1"/>
</dbReference>
<keyword evidence="6" id="KW-0677">Repeat</keyword>
<feature type="region of interest" description="Disordered" evidence="13">
    <location>
        <begin position="1227"/>
        <end position="1261"/>
    </location>
</feature>
<evidence type="ECO:0000256" key="3">
    <source>
        <dbReference type="ARBA" id="ARBA00022679"/>
    </source>
</evidence>
<feature type="domain" description="C2H2-type" evidence="14">
    <location>
        <begin position="727"/>
        <end position="754"/>
    </location>
</feature>
<feature type="domain" description="C2H2-type" evidence="14">
    <location>
        <begin position="1269"/>
        <end position="1297"/>
    </location>
</feature>
<dbReference type="InterPro" id="IPR046341">
    <property type="entry name" value="SET_dom_sf"/>
</dbReference>
<feature type="domain" description="C2H2-type" evidence="14">
    <location>
        <begin position="1597"/>
        <end position="1625"/>
    </location>
</feature>
<dbReference type="InterPro" id="IPR013087">
    <property type="entry name" value="Znf_C2H2_type"/>
</dbReference>
<dbReference type="PROSITE" id="PS50157">
    <property type="entry name" value="ZINC_FINGER_C2H2_2"/>
    <property type="match status" value="24"/>
</dbReference>
<dbReference type="Gene3D" id="2.170.270.10">
    <property type="entry name" value="SET domain"/>
    <property type="match status" value="1"/>
</dbReference>
<protein>
    <recommendedName>
        <fullName evidence="18">Histone-lysine N-methyltransferase PRDM9</fullName>
    </recommendedName>
</protein>